<sequence>MTYRATVIGYDHDLLGPVWFQIRVVSSGPAAQVHFTWHRFNAFKHLAEYLRHRCPDLPSLQPRGHLWERAVKVVNYSVFLKERQQSLTAFLQAVLVADPTVEDVLLREFLHLPSDGAYPRTEDELRNVDDECDRPRSCSSMDKFMESHRDRQRCSTGDFGVRLEQEASSCRKRCASLPLVSLKDEEPLAETEDQRFSDHAVIIARDVARVFPSHHGIHHVRLEIAEVLRAYARQDPDLGYTQGMCFAAGVVCLKSGASLEEKVQRFSELMKDLRDLWMPGFPLVEQGVPALESMLASKDPELLHHLYHNVKLDLGMVVPGAWLSIFGKWLPVEVLEELVPFLQHQGLPGFVVVTFLILLAHRDKLLAARSLEEILPRINGFSSEPAPDHLLLNSEVSVHQLQSGRDSVSWIAAM</sequence>
<dbReference type="SMART" id="SM00164">
    <property type="entry name" value="TBC"/>
    <property type="match status" value="1"/>
</dbReference>
<dbReference type="Proteomes" id="UP001642484">
    <property type="component" value="Unassembled WGS sequence"/>
</dbReference>
<evidence type="ECO:0000313" key="2">
    <source>
        <dbReference type="EMBL" id="CAK9072408.1"/>
    </source>
</evidence>
<reference evidence="2 3" key="1">
    <citation type="submission" date="2024-02" db="EMBL/GenBank/DDBJ databases">
        <authorList>
            <person name="Chen Y."/>
            <person name="Shah S."/>
            <person name="Dougan E. K."/>
            <person name="Thang M."/>
            <person name="Chan C."/>
        </authorList>
    </citation>
    <scope>NUCLEOTIDE SEQUENCE [LARGE SCALE GENOMIC DNA]</scope>
</reference>
<dbReference type="SUPFAM" id="SSF47923">
    <property type="entry name" value="Ypt/Rab-GAP domain of gyp1p"/>
    <property type="match status" value="1"/>
</dbReference>
<dbReference type="InterPro" id="IPR000195">
    <property type="entry name" value="Rab-GAP-TBC_dom"/>
</dbReference>
<dbReference type="InterPro" id="IPR035969">
    <property type="entry name" value="Rab-GAP_TBC_sf"/>
</dbReference>
<dbReference type="Gene3D" id="3.30.1520.10">
    <property type="entry name" value="Phox-like domain"/>
    <property type="match status" value="1"/>
</dbReference>
<feature type="domain" description="Rab-GAP TBC" evidence="1">
    <location>
        <begin position="57"/>
        <end position="346"/>
    </location>
</feature>
<dbReference type="CDD" id="cd06093">
    <property type="entry name" value="PX_domain"/>
    <property type="match status" value="1"/>
</dbReference>
<gene>
    <name evidence="2" type="ORF">CCMP2556_LOCUS35623</name>
</gene>
<dbReference type="Pfam" id="PF00566">
    <property type="entry name" value="RabGAP-TBC"/>
    <property type="match status" value="1"/>
</dbReference>
<dbReference type="InterPro" id="IPR001683">
    <property type="entry name" value="PX_dom"/>
</dbReference>
<name>A0ABP0P9V5_9DINO</name>
<evidence type="ECO:0000259" key="1">
    <source>
        <dbReference type="PROSITE" id="PS50086"/>
    </source>
</evidence>
<dbReference type="Gene3D" id="1.10.8.270">
    <property type="entry name" value="putative rabgap domain of human tbc1 domain family member 14 like domains"/>
    <property type="match status" value="1"/>
</dbReference>
<proteinExistence type="predicted"/>
<dbReference type="EMBL" id="CAXAMN010022740">
    <property type="protein sequence ID" value="CAK9072408.1"/>
    <property type="molecule type" value="Genomic_DNA"/>
</dbReference>
<protein>
    <recommendedName>
        <fullName evidence="1">Rab-GAP TBC domain-containing protein</fullName>
    </recommendedName>
</protein>
<keyword evidence="3" id="KW-1185">Reference proteome</keyword>
<dbReference type="Gene3D" id="1.10.472.80">
    <property type="entry name" value="Ypt/Rab-GAP domain of gyp1p, domain 3"/>
    <property type="match status" value="1"/>
</dbReference>
<dbReference type="InterPro" id="IPR036871">
    <property type="entry name" value="PX_dom_sf"/>
</dbReference>
<organism evidence="2 3">
    <name type="scientific">Durusdinium trenchii</name>
    <dbReference type="NCBI Taxonomy" id="1381693"/>
    <lineage>
        <taxon>Eukaryota</taxon>
        <taxon>Sar</taxon>
        <taxon>Alveolata</taxon>
        <taxon>Dinophyceae</taxon>
        <taxon>Suessiales</taxon>
        <taxon>Symbiodiniaceae</taxon>
        <taxon>Durusdinium</taxon>
    </lineage>
</organism>
<dbReference type="Pfam" id="PF00787">
    <property type="entry name" value="PX"/>
    <property type="match status" value="1"/>
</dbReference>
<dbReference type="PROSITE" id="PS50086">
    <property type="entry name" value="TBC_RABGAP"/>
    <property type="match status" value="1"/>
</dbReference>
<accession>A0ABP0P9V5</accession>
<evidence type="ECO:0000313" key="3">
    <source>
        <dbReference type="Proteomes" id="UP001642484"/>
    </source>
</evidence>
<dbReference type="PANTHER" id="PTHR22957">
    <property type="entry name" value="TBC1 DOMAIN FAMILY MEMBER GTPASE-ACTIVATING PROTEIN"/>
    <property type="match status" value="1"/>
</dbReference>
<comment type="caution">
    <text evidence="2">The sequence shown here is derived from an EMBL/GenBank/DDBJ whole genome shotgun (WGS) entry which is preliminary data.</text>
</comment>